<sequence length="42" mass="4817">MKSNSCRAQPSAFKHAHNSLLQSLSINYRHKKSSIKMLLFNV</sequence>
<evidence type="ECO:0000313" key="1">
    <source>
        <dbReference type="EMBL" id="OES38221.1"/>
    </source>
</evidence>
<evidence type="ECO:0000313" key="2">
    <source>
        <dbReference type="Proteomes" id="UP000095392"/>
    </source>
</evidence>
<dbReference type="Proteomes" id="UP000095392">
    <property type="component" value="Unassembled WGS sequence"/>
</dbReference>
<organism evidence="1 2">
    <name type="scientific">Alteromonas macleodii</name>
    <name type="common">Pseudoalteromonas macleodii</name>
    <dbReference type="NCBI Taxonomy" id="28108"/>
    <lineage>
        <taxon>Bacteria</taxon>
        <taxon>Pseudomonadati</taxon>
        <taxon>Pseudomonadota</taxon>
        <taxon>Gammaproteobacteria</taxon>
        <taxon>Alteromonadales</taxon>
        <taxon>Alteromonadaceae</taxon>
        <taxon>Alteromonas/Salinimonas group</taxon>
        <taxon>Alteromonas</taxon>
    </lineage>
</organism>
<comment type="caution">
    <text evidence="1">The sequence shown here is derived from an EMBL/GenBank/DDBJ whole genome shotgun (WGS) entry which is preliminary data.</text>
</comment>
<protein>
    <submittedName>
        <fullName evidence="1">Uncharacterized protein</fullName>
    </submittedName>
</protein>
<dbReference type="EMBL" id="MIPY01000003">
    <property type="protein sequence ID" value="OES38221.1"/>
    <property type="molecule type" value="Genomic_DNA"/>
</dbReference>
<gene>
    <name evidence="1" type="ORF">BFV95_0051</name>
</gene>
<name>A0AB36G0L4_ALTMA</name>
<dbReference type="AlphaFoldDB" id="A0AB36G0L4"/>
<reference evidence="1 2" key="1">
    <citation type="submission" date="2016-09" db="EMBL/GenBank/DDBJ databases">
        <title>Draft Genome Sequence of four Alteromonas macleodii strains isolated from copper coupons and grown long-term at elevated copper levels.</title>
        <authorList>
            <person name="Cusick K."/>
            <person name="Dale J."/>
            <person name="Little B."/>
            <person name="Biffinger J."/>
        </authorList>
    </citation>
    <scope>NUCLEOTIDE SEQUENCE [LARGE SCALE GENOMIC DNA]</scope>
    <source>
        <strain evidence="1 2">KCP01</strain>
    </source>
</reference>
<proteinExistence type="predicted"/>
<accession>A0AB36G0L4</accession>
<keyword evidence="2" id="KW-1185">Reference proteome</keyword>